<feature type="region of interest" description="Disordered" evidence="1">
    <location>
        <begin position="1"/>
        <end position="134"/>
    </location>
</feature>
<reference evidence="2" key="1">
    <citation type="journal article" date="2020" name="Stud. Mycol.">
        <title>101 Dothideomycetes genomes: a test case for predicting lifestyles and emergence of pathogens.</title>
        <authorList>
            <person name="Haridas S."/>
            <person name="Albert R."/>
            <person name="Binder M."/>
            <person name="Bloem J."/>
            <person name="Labutti K."/>
            <person name="Salamov A."/>
            <person name="Andreopoulos B."/>
            <person name="Baker S."/>
            <person name="Barry K."/>
            <person name="Bills G."/>
            <person name="Bluhm B."/>
            <person name="Cannon C."/>
            <person name="Castanera R."/>
            <person name="Culley D."/>
            <person name="Daum C."/>
            <person name="Ezra D."/>
            <person name="Gonzalez J."/>
            <person name="Henrissat B."/>
            <person name="Kuo A."/>
            <person name="Liang C."/>
            <person name="Lipzen A."/>
            <person name="Lutzoni F."/>
            <person name="Magnuson J."/>
            <person name="Mondo S."/>
            <person name="Nolan M."/>
            <person name="Ohm R."/>
            <person name="Pangilinan J."/>
            <person name="Park H.-J."/>
            <person name="Ramirez L."/>
            <person name="Alfaro M."/>
            <person name="Sun H."/>
            <person name="Tritt A."/>
            <person name="Yoshinaga Y."/>
            <person name="Zwiers L.-H."/>
            <person name="Turgeon B."/>
            <person name="Goodwin S."/>
            <person name="Spatafora J."/>
            <person name="Crous P."/>
            <person name="Grigoriev I."/>
        </authorList>
    </citation>
    <scope>NUCLEOTIDE SEQUENCE</scope>
    <source>
        <strain evidence="2">HMLAC05119</strain>
    </source>
</reference>
<protein>
    <submittedName>
        <fullName evidence="2">Uncharacterized protein</fullName>
    </submittedName>
</protein>
<organism evidence="2 3">
    <name type="scientific">Ampelomyces quisqualis</name>
    <name type="common">Powdery mildew agent</name>
    <dbReference type="NCBI Taxonomy" id="50730"/>
    <lineage>
        <taxon>Eukaryota</taxon>
        <taxon>Fungi</taxon>
        <taxon>Dikarya</taxon>
        <taxon>Ascomycota</taxon>
        <taxon>Pezizomycotina</taxon>
        <taxon>Dothideomycetes</taxon>
        <taxon>Pleosporomycetidae</taxon>
        <taxon>Pleosporales</taxon>
        <taxon>Pleosporineae</taxon>
        <taxon>Phaeosphaeriaceae</taxon>
        <taxon>Ampelomyces</taxon>
    </lineage>
</organism>
<dbReference type="Proteomes" id="UP000800096">
    <property type="component" value="Unassembled WGS sequence"/>
</dbReference>
<sequence>MYGVQQGQQLPWDHTPPPPLYDPQRSSHPHGSRFFSRQPPQDPPSFQPLPQAPPSFQSDMLGARASDIGPLQLQPPQPFFPLPPGADSSTEPHNVPQSMAHLPPLSSIVWLDDPAKPPPPPPPSPPRTPTPKGWSAPTGDCYECFRAGYICQQQDTHGNRIMFRDLASCTMCRDWHRPCRSLRYHEWKHLSRRCNMCYVSHTDGRDCSDHLPCPRCRSTRKANACRKRGAREQRKPFWKA</sequence>
<evidence type="ECO:0000313" key="3">
    <source>
        <dbReference type="Proteomes" id="UP000800096"/>
    </source>
</evidence>
<feature type="compositionally biased region" description="Pro residues" evidence="1">
    <location>
        <begin position="116"/>
        <end position="129"/>
    </location>
</feature>
<evidence type="ECO:0000313" key="2">
    <source>
        <dbReference type="EMBL" id="KAF1921496.1"/>
    </source>
</evidence>
<dbReference type="AlphaFoldDB" id="A0A6A5R3Y5"/>
<keyword evidence="3" id="KW-1185">Reference proteome</keyword>
<feature type="compositionally biased region" description="Pro residues" evidence="1">
    <location>
        <begin position="40"/>
        <end position="53"/>
    </location>
</feature>
<accession>A0A6A5R3Y5</accession>
<feature type="compositionally biased region" description="Pro residues" evidence="1">
    <location>
        <begin position="73"/>
        <end position="84"/>
    </location>
</feature>
<evidence type="ECO:0000256" key="1">
    <source>
        <dbReference type="SAM" id="MobiDB-lite"/>
    </source>
</evidence>
<dbReference type="EMBL" id="ML979132">
    <property type="protein sequence ID" value="KAF1921496.1"/>
    <property type="molecule type" value="Genomic_DNA"/>
</dbReference>
<proteinExistence type="predicted"/>
<name>A0A6A5R3Y5_AMPQU</name>
<gene>
    <name evidence="2" type="ORF">BDU57DRAFT_51619</name>
</gene>
<feature type="compositionally biased region" description="Polar residues" evidence="1">
    <location>
        <begin position="87"/>
        <end position="97"/>
    </location>
</feature>